<organism evidence="1 2">
    <name type="scientific">Candidatus Sedimenticola endophacoides</name>
    <dbReference type="NCBI Taxonomy" id="2548426"/>
    <lineage>
        <taxon>Bacteria</taxon>
        <taxon>Pseudomonadati</taxon>
        <taxon>Pseudomonadota</taxon>
        <taxon>Gammaproteobacteria</taxon>
        <taxon>Chromatiales</taxon>
        <taxon>Sedimenticolaceae</taxon>
        <taxon>Sedimenticola</taxon>
    </lineage>
</organism>
<comment type="caution">
    <text evidence="1">The sequence shown here is derived from an EMBL/GenBank/DDBJ whole genome shotgun (WGS) entry which is preliminary data.</text>
</comment>
<dbReference type="AlphaFoldDB" id="A0A6N4DQI5"/>
<proteinExistence type="predicted"/>
<name>A0A6N4DQI5_9GAMM</name>
<dbReference type="InterPro" id="IPR025245">
    <property type="entry name" value="DUF4197"/>
</dbReference>
<dbReference type="Proteomes" id="UP000250928">
    <property type="component" value="Unassembled WGS sequence"/>
</dbReference>
<gene>
    <name evidence="1" type="ORF">C3L24_10880</name>
</gene>
<dbReference type="Pfam" id="PF13852">
    <property type="entry name" value="DUF4197"/>
    <property type="match status" value="1"/>
</dbReference>
<protein>
    <submittedName>
        <fullName evidence="1">DUF4197 domain-containing protein</fullName>
    </submittedName>
</protein>
<reference evidence="1 2" key="1">
    <citation type="submission" date="2018-01" db="EMBL/GenBank/DDBJ databases">
        <title>Novel co-symbiosis in the lucinid bivalve Phacoides pectinatus.</title>
        <authorList>
            <person name="Lim S.J."/>
            <person name="Davis B.G."/>
            <person name="Gill D.E."/>
            <person name="Engel A.S."/>
            <person name="Anderson L.C."/>
            <person name="Campbell B.J."/>
        </authorList>
    </citation>
    <scope>NUCLEOTIDE SEQUENCE [LARGE SCALE GENOMIC DNA]</scope>
    <source>
        <strain evidence="1">N3_P5</strain>
    </source>
</reference>
<evidence type="ECO:0000313" key="1">
    <source>
        <dbReference type="EMBL" id="PUD99486.1"/>
    </source>
</evidence>
<dbReference type="EMBL" id="PQCO01000257">
    <property type="protein sequence ID" value="PUD99486.1"/>
    <property type="molecule type" value="Genomic_DNA"/>
</dbReference>
<sequence>MKPGAKMRPLWTGRAGVLQWQPLHTVQASPMACLSRPGNVRGGVMLRAILLSASLLVSTAAPGALNIRLSDEQVIQGLKEALRVGAEKAIDLLGREGGYLNDVQVRIPLPAALDTLARGLRAMGQDALVDRFQLTMNRAAERAVPQTLSIFSDAIGRMSLEDARGILNGGETAATDYFRRNSGAPLRAAILPIVRDATQEAGVTSAYKALAGEMGFLGGYVDSGSLDLDAFVTEKAVDGLFLKLAEEERLIRKDPVARTSDLLQAVFGGVRR</sequence>
<accession>A0A6N4DQI5</accession>
<evidence type="ECO:0000313" key="2">
    <source>
        <dbReference type="Proteomes" id="UP000250928"/>
    </source>
</evidence>